<dbReference type="OrthoDB" id="9762913at2"/>
<evidence type="ECO:0000256" key="4">
    <source>
        <dbReference type="PIRNR" id="PIRNR036492"/>
    </source>
</evidence>
<dbReference type="GO" id="GO:0006081">
    <property type="term" value="P:aldehyde metabolic process"/>
    <property type="evidence" value="ECO:0007669"/>
    <property type="project" value="InterPro"/>
</dbReference>
<evidence type="ECO:0000256" key="8">
    <source>
        <dbReference type="SAM" id="Coils"/>
    </source>
</evidence>
<accession>A0A140DMA7</accession>
<dbReference type="Gene3D" id="3.40.309.10">
    <property type="entry name" value="Aldehyde Dehydrogenase, Chain A, domain 2"/>
    <property type="match status" value="1"/>
</dbReference>
<dbReference type="STRING" id="1520.LF65_06115"/>
<organism evidence="10 11">
    <name type="scientific">Clostridium beijerinckii</name>
    <name type="common">Clostridium MP</name>
    <dbReference type="NCBI Taxonomy" id="1520"/>
    <lineage>
        <taxon>Bacteria</taxon>
        <taxon>Bacillati</taxon>
        <taxon>Bacillota</taxon>
        <taxon>Clostridia</taxon>
        <taxon>Eubacteriales</taxon>
        <taxon>Clostridiaceae</taxon>
        <taxon>Clostridium</taxon>
    </lineage>
</organism>
<gene>
    <name evidence="10" type="ORF">LF65_06115</name>
</gene>
<dbReference type="AlphaFoldDB" id="A0A140DMA7"/>
<dbReference type="InterPro" id="IPR012394">
    <property type="entry name" value="Aldehyde_DH_NAD(P)"/>
</dbReference>
<keyword evidence="8" id="KW-0175">Coiled coil</keyword>
<dbReference type="PIRSF" id="PIRSF036492">
    <property type="entry name" value="ALDH"/>
    <property type="match status" value="1"/>
</dbReference>
<dbReference type="Pfam" id="PF00171">
    <property type="entry name" value="Aldedh"/>
    <property type="match status" value="1"/>
</dbReference>
<dbReference type="GO" id="GO:0005737">
    <property type="term" value="C:cytoplasm"/>
    <property type="evidence" value="ECO:0007669"/>
    <property type="project" value="TreeGrafter"/>
</dbReference>
<evidence type="ECO:0000256" key="7">
    <source>
        <dbReference type="RuleBase" id="RU003345"/>
    </source>
</evidence>
<dbReference type="InterPro" id="IPR016162">
    <property type="entry name" value="Ald_DH_N"/>
</dbReference>
<evidence type="ECO:0000256" key="1">
    <source>
        <dbReference type="ARBA" id="ARBA00009986"/>
    </source>
</evidence>
<dbReference type="InterPro" id="IPR016163">
    <property type="entry name" value="Ald_DH_C"/>
</dbReference>
<name>A0A140DMA7_CLOBE</name>
<dbReference type="Gene3D" id="3.40.605.10">
    <property type="entry name" value="Aldehyde Dehydrogenase, Chain A, domain 1"/>
    <property type="match status" value="1"/>
</dbReference>
<sequence length="466" mass="52388">MNSSELTPKDVNEILEEQKEFFGTQATKKIEFRINQLKKLKESIKDYESKITEALSLDLGKHEFESYVTEIGFIYLSIENTINNLKKWAKPKKTKTPIFLKPGKSYIVSEPYGSVLIIGPYNYPFQLVIEPLIGAISAGNCIVIKPSEISLNVSNIISEMISKTFDKKYISCVEGSVKTNSSLINAKFDYIFFTGSVSVGKIVMKAAAQNLIPVTLELGGKSPVIVDETANIKISAQRIIWGKTLNAGQTCVAPDYLMVSKNIKRELIKEMKNAIKEFFGDNVKSSKYYGRIINDKHFNRIKNLIDRDKKGILYGGTYDEHERFIEPTIIDVSAFESESMREEIFGPVLPIIEFVNFDDVVMKIKNMPKPLALYIFTNNKKIQERVIEEIPSGGVCINDTLNHLANSNLPFGGVGNAGIGAYHGEESFKTFSHRKSVLNKGAKINIKMLFPPYSAKNMILVKKFLN</sequence>
<evidence type="ECO:0000313" key="11">
    <source>
        <dbReference type="Proteomes" id="UP000031866"/>
    </source>
</evidence>
<feature type="active site" evidence="5">
    <location>
        <position position="251"/>
    </location>
</feature>
<feature type="active site" evidence="5 6">
    <location>
        <position position="217"/>
    </location>
</feature>
<dbReference type="PROSITE" id="PS00687">
    <property type="entry name" value="ALDEHYDE_DEHYDR_GLU"/>
    <property type="match status" value="1"/>
</dbReference>
<dbReference type="FunFam" id="3.40.309.10:FF:000025">
    <property type="entry name" value="Aldehyde dehydrogenase"/>
    <property type="match status" value="1"/>
</dbReference>
<evidence type="ECO:0000313" key="10">
    <source>
        <dbReference type="EMBL" id="AMK50376.1"/>
    </source>
</evidence>
<dbReference type="SUPFAM" id="SSF53720">
    <property type="entry name" value="ALDH-like"/>
    <property type="match status" value="1"/>
</dbReference>
<keyword evidence="2 4" id="KW-0560">Oxidoreductase</keyword>
<dbReference type="GO" id="GO:0004029">
    <property type="term" value="F:aldehyde dehydrogenase (NAD+) activity"/>
    <property type="evidence" value="ECO:0007669"/>
    <property type="project" value="TreeGrafter"/>
</dbReference>
<proteinExistence type="inferred from homology"/>
<dbReference type="KEGG" id="cbei:LF65_06115"/>
<keyword evidence="3" id="KW-0520">NAD</keyword>
<evidence type="ECO:0000256" key="2">
    <source>
        <dbReference type="ARBA" id="ARBA00023002"/>
    </source>
</evidence>
<dbReference type="EMBL" id="CP010086">
    <property type="protein sequence ID" value="AMK50376.1"/>
    <property type="molecule type" value="Genomic_DNA"/>
</dbReference>
<dbReference type="InterPro" id="IPR015590">
    <property type="entry name" value="Aldehyde_DH_dom"/>
</dbReference>
<dbReference type="RefSeq" id="WP_061114824.1">
    <property type="nucleotide sequence ID" value="NZ_CP010086.2"/>
</dbReference>
<reference evidence="11" key="1">
    <citation type="submission" date="2014-12" db="EMBL/GenBank/DDBJ databases">
        <title>Genome sequence of Clostridium beijerinckii strain 59B.</title>
        <authorList>
            <person name="Little G.T."/>
            <person name="Minton N.P."/>
        </authorList>
    </citation>
    <scope>NUCLEOTIDE SEQUENCE [LARGE SCALE GENOMIC DNA]</scope>
    <source>
        <strain evidence="11">59B</strain>
    </source>
</reference>
<dbReference type="PANTHER" id="PTHR43570">
    <property type="entry name" value="ALDEHYDE DEHYDROGENASE"/>
    <property type="match status" value="1"/>
</dbReference>
<comment type="similarity">
    <text evidence="1 4 7">Belongs to the aldehyde dehydrogenase family.</text>
</comment>
<dbReference type="InterPro" id="IPR016161">
    <property type="entry name" value="Ald_DH/histidinol_DH"/>
</dbReference>
<dbReference type="Proteomes" id="UP000031866">
    <property type="component" value="Chromosome"/>
</dbReference>
<dbReference type="PANTHER" id="PTHR43570:SF16">
    <property type="entry name" value="ALDEHYDE DEHYDROGENASE TYPE III, ISOFORM Q"/>
    <property type="match status" value="1"/>
</dbReference>
<feature type="domain" description="Aldehyde dehydrogenase" evidence="9">
    <location>
        <begin position="4"/>
        <end position="437"/>
    </location>
</feature>
<dbReference type="FunFam" id="3.40.605.10:FF:000004">
    <property type="entry name" value="Aldehyde dehydrogenase"/>
    <property type="match status" value="1"/>
</dbReference>
<evidence type="ECO:0000256" key="3">
    <source>
        <dbReference type="ARBA" id="ARBA00023027"/>
    </source>
</evidence>
<dbReference type="CDD" id="cd07136">
    <property type="entry name" value="ALDH_YwdH-P39616"/>
    <property type="match status" value="1"/>
</dbReference>
<evidence type="ECO:0000256" key="6">
    <source>
        <dbReference type="PROSITE-ProRule" id="PRU10007"/>
    </source>
</evidence>
<dbReference type="InterPro" id="IPR029510">
    <property type="entry name" value="Ald_DH_CS_GLU"/>
</dbReference>
<evidence type="ECO:0000259" key="9">
    <source>
        <dbReference type="Pfam" id="PF00171"/>
    </source>
</evidence>
<evidence type="ECO:0000256" key="5">
    <source>
        <dbReference type="PIRSR" id="PIRSR036492-1"/>
    </source>
</evidence>
<feature type="coiled-coil region" evidence="8">
    <location>
        <begin position="30"/>
        <end position="57"/>
    </location>
</feature>
<protein>
    <recommendedName>
        <fullName evidence="4">Aldehyde dehydrogenase</fullName>
    </recommendedName>
</protein>